<evidence type="ECO:0000259" key="10">
    <source>
        <dbReference type="Pfam" id="PF20519"/>
    </source>
</evidence>
<evidence type="ECO:0000256" key="8">
    <source>
        <dbReference type="SAM" id="Phobius"/>
    </source>
</evidence>
<dbReference type="GO" id="GO:0016020">
    <property type="term" value="C:membrane"/>
    <property type="evidence" value="ECO:0007669"/>
    <property type="project" value="UniProtKB-SubCell"/>
</dbReference>
<reference evidence="11 12" key="1">
    <citation type="journal article" date="2018" name="PLoS ONE">
        <title>The draft genome of Kipferlia bialata reveals reductive genome evolution in fornicate parasites.</title>
        <authorList>
            <person name="Tanifuji G."/>
            <person name="Takabayashi S."/>
            <person name="Kume K."/>
            <person name="Takagi M."/>
            <person name="Nakayama T."/>
            <person name="Kamikawa R."/>
            <person name="Inagaki Y."/>
            <person name="Hashimoto T."/>
        </authorList>
    </citation>
    <scope>NUCLEOTIDE SEQUENCE [LARGE SCALE GENOMIC DNA]</scope>
    <source>
        <strain evidence="11">NY0173</strain>
    </source>
</reference>
<keyword evidence="3 8" id="KW-0812">Transmembrane</keyword>
<organism evidence="11 12">
    <name type="scientific">Kipferlia bialata</name>
    <dbReference type="NCBI Taxonomy" id="797122"/>
    <lineage>
        <taxon>Eukaryota</taxon>
        <taxon>Metamonada</taxon>
        <taxon>Carpediemonas-like organisms</taxon>
        <taxon>Kipferlia</taxon>
    </lineage>
</organism>
<evidence type="ECO:0000256" key="6">
    <source>
        <dbReference type="ARBA" id="ARBA00023180"/>
    </source>
</evidence>
<comment type="subcellular location">
    <subcellularLocation>
        <location evidence="1">Membrane</location>
        <topology evidence="1">Multi-pass membrane protein</topology>
    </subcellularLocation>
</comment>
<feature type="domain" description="Polycystin cation channel PKD1/PKD2" evidence="9">
    <location>
        <begin position="345"/>
        <end position="576"/>
    </location>
</feature>
<feature type="transmembrane region" description="Helical" evidence="8">
    <location>
        <begin position="92"/>
        <end position="108"/>
    </location>
</feature>
<protein>
    <submittedName>
        <fullName evidence="11">Polycystic kidney disease type 2 protein</fullName>
    </submittedName>
</protein>
<dbReference type="Pfam" id="PF08016">
    <property type="entry name" value="PKD_channel"/>
    <property type="match status" value="1"/>
</dbReference>
<keyword evidence="5 8" id="KW-0472">Membrane</keyword>
<dbReference type="PRINTS" id="PR01433">
    <property type="entry name" value="POLYCYSTIN2"/>
</dbReference>
<evidence type="ECO:0000256" key="2">
    <source>
        <dbReference type="ARBA" id="ARBA00007200"/>
    </source>
</evidence>
<sequence length="897" mass="100349">DIKRASEFLRSFIPYLSLSLSPSQTHRISSEPLSSSAPSSPSSLPLSLSLSSLGYQATPSEPLSSCTPSSRTSLSLSLSLSNPQDIKRASEFLRSFIPYLLFILLFYFEMRFMSRDMRHYYFLRGVDNAMFESTNGDPAANVKPYEEIPDMASYFDWLEGSVSVWLLANEYYNGDPLPDDNIGYALNQSPIFGGIRMRQIRAVEDDFNYPQTAGMEGLSHVFYPTVPADGEYEATEQHCGVDWSSADTLGGESWQGKVGRYPGSGYVVDIPMNRTTSDTIIAELKDCTWFDERSRLSVLDMTVYNPSLDSFLVARIGMEFPAEGGCVPFHQFKLVDLYRYLRDPDWIRYLVETVIVLYFVKFLVDEFGEIKDCIFKKDKNRTYEDFRAYSTDIWNLVDWLNILIFVGIVSIRIVTVSEAKGLLEEVYQDETAYVNFEPVAYKMVFIELSLVGALCFSALFKSFKFLAILPKLAILTRTLKEAAKDLTAFCVVFLVVFLGFGMAGHIVYGGTLYEFSSLKHTMLLLFRWICGDFDFMQIYWLHRVFSILYFVGFMSLCYMILLNMLVAILIDAFTAVRTNPTHTRDAMSKVVKRLFMARIRRMPWNVKKRMAASRGTLGSPKANSSSANLPFAPTDRVVPTINRVGTTATTAPSATSLSGLAAASAFRGVVLDAVSASKEASEASEGSEEVREREAEADAEAIAATLEAAHVDDADLTEIEITELSESEGEAQKQFVYEEGGRVRAFEGSAMQALMQSNERMEARFETMESLIVTLAHNVEALTRERDSLVERERERERESQGHCETEGTHEESSMSERERDAHSAERHVPDDLTISVTEGAQAPQISLVGTRRLSTPGLRPGRLSTPVAVSGGDVPSPKLSVKVWTAEDSMSESFSL</sequence>
<evidence type="ECO:0000256" key="5">
    <source>
        <dbReference type="ARBA" id="ARBA00023136"/>
    </source>
</evidence>
<dbReference type="GO" id="GO:0005509">
    <property type="term" value="F:calcium ion binding"/>
    <property type="evidence" value="ECO:0007669"/>
    <property type="project" value="InterPro"/>
</dbReference>
<evidence type="ECO:0000256" key="7">
    <source>
        <dbReference type="SAM" id="MobiDB-lite"/>
    </source>
</evidence>
<dbReference type="InterPro" id="IPR003915">
    <property type="entry name" value="PKD_2"/>
</dbReference>
<feature type="domain" description="Polycystin" evidence="10">
    <location>
        <begin position="146"/>
        <end position="337"/>
    </location>
</feature>
<feature type="compositionally biased region" description="Basic and acidic residues" evidence="7">
    <location>
        <begin position="786"/>
        <end position="831"/>
    </location>
</feature>
<proteinExistence type="inferred from homology"/>
<accession>A0A9K3CXZ7</accession>
<feature type="transmembrane region" description="Helical" evidence="8">
    <location>
        <begin position="486"/>
        <end position="508"/>
    </location>
</feature>
<dbReference type="Proteomes" id="UP000265618">
    <property type="component" value="Unassembled WGS sequence"/>
</dbReference>
<dbReference type="Gene3D" id="1.10.287.70">
    <property type="match status" value="1"/>
</dbReference>
<dbReference type="InterPro" id="IPR046791">
    <property type="entry name" value="Polycystin_dom"/>
</dbReference>
<name>A0A9K3CXZ7_9EUKA</name>
<dbReference type="InterPro" id="IPR013122">
    <property type="entry name" value="PKD1_2_channel"/>
</dbReference>
<dbReference type="EMBL" id="BDIP01001866">
    <property type="protein sequence ID" value="GIQ85291.1"/>
    <property type="molecule type" value="Genomic_DNA"/>
</dbReference>
<dbReference type="PANTHER" id="PTHR10877">
    <property type="entry name" value="POLYCYSTIN FAMILY MEMBER"/>
    <property type="match status" value="1"/>
</dbReference>
<evidence type="ECO:0000259" key="9">
    <source>
        <dbReference type="Pfam" id="PF08016"/>
    </source>
</evidence>
<keyword evidence="12" id="KW-1185">Reference proteome</keyword>
<feature type="transmembrane region" description="Helical" evidence="8">
    <location>
        <begin position="520"/>
        <end position="540"/>
    </location>
</feature>
<feature type="transmembrane region" description="Helical" evidence="8">
    <location>
        <begin position="439"/>
        <end position="460"/>
    </location>
</feature>
<comment type="caution">
    <text evidence="11">The sequence shown here is derived from an EMBL/GenBank/DDBJ whole genome shotgun (WGS) entry which is preliminary data.</text>
</comment>
<keyword evidence="6" id="KW-0325">Glycoprotein</keyword>
<feature type="non-terminal residue" evidence="11">
    <location>
        <position position="1"/>
    </location>
</feature>
<evidence type="ECO:0000313" key="12">
    <source>
        <dbReference type="Proteomes" id="UP000265618"/>
    </source>
</evidence>
<feature type="transmembrane region" description="Helical" evidence="8">
    <location>
        <begin position="396"/>
        <end position="419"/>
    </location>
</feature>
<comment type="similarity">
    <text evidence="2">Belongs to the polycystin family.</text>
</comment>
<evidence type="ECO:0000256" key="1">
    <source>
        <dbReference type="ARBA" id="ARBA00004141"/>
    </source>
</evidence>
<dbReference type="OrthoDB" id="444119at2759"/>
<evidence type="ECO:0000256" key="3">
    <source>
        <dbReference type="ARBA" id="ARBA00022692"/>
    </source>
</evidence>
<keyword evidence="4 8" id="KW-1133">Transmembrane helix</keyword>
<dbReference type="AlphaFoldDB" id="A0A9K3CXZ7"/>
<gene>
    <name evidence="11" type="ORF">KIPB_006931</name>
</gene>
<dbReference type="PANTHER" id="PTHR10877:SF183">
    <property type="entry name" value="AT14535P-RELATED"/>
    <property type="match status" value="1"/>
</dbReference>
<feature type="region of interest" description="Disordered" evidence="7">
    <location>
        <begin position="786"/>
        <end position="879"/>
    </location>
</feature>
<evidence type="ECO:0000313" key="11">
    <source>
        <dbReference type="EMBL" id="GIQ85291.1"/>
    </source>
</evidence>
<dbReference type="Pfam" id="PF20519">
    <property type="entry name" value="Polycystin_dom"/>
    <property type="match status" value="1"/>
</dbReference>
<feature type="transmembrane region" description="Helical" evidence="8">
    <location>
        <begin position="547"/>
        <end position="570"/>
    </location>
</feature>
<dbReference type="InterPro" id="IPR051223">
    <property type="entry name" value="Polycystin"/>
</dbReference>
<evidence type="ECO:0000256" key="4">
    <source>
        <dbReference type="ARBA" id="ARBA00022989"/>
    </source>
</evidence>